<dbReference type="EMBL" id="CAJVPZ010035868">
    <property type="protein sequence ID" value="CAG8749996.1"/>
    <property type="molecule type" value="Genomic_DNA"/>
</dbReference>
<organism evidence="1 2">
    <name type="scientific">Racocetra fulgida</name>
    <dbReference type="NCBI Taxonomy" id="60492"/>
    <lineage>
        <taxon>Eukaryota</taxon>
        <taxon>Fungi</taxon>
        <taxon>Fungi incertae sedis</taxon>
        <taxon>Mucoromycota</taxon>
        <taxon>Glomeromycotina</taxon>
        <taxon>Glomeromycetes</taxon>
        <taxon>Diversisporales</taxon>
        <taxon>Gigasporaceae</taxon>
        <taxon>Racocetra</taxon>
    </lineage>
</organism>
<feature type="non-terminal residue" evidence="1">
    <location>
        <position position="1"/>
    </location>
</feature>
<sequence length="86" mass="10115">ENSLLDIFIAADEIQLSEIKQKAEKRLLETESAWKFPKDFITICKYDIFTNLYQIALELVCRNPKVIFESEDFLKMDEKDLIGLLK</sequence>
<dbReference type="CDD" id="cd14733">
    <property type="entry name" value="BACK"/>
    <property type="match status" value="1"/>
</dbReference>
<name>A0A9N9IV57_9GLOM</name>
<proteinExistence type="predicted"/>
<protein>
    <submittedName>
        <fullName evidence="1">10397_t:CDS:1</fullName>
    </submittedName>
</protein>
<gene>
    <name evidence="1" type="ORF">RFULGI_LOCUS13526</name>
</gene>
<evidence type="ECO:0000313" key="1">
    <source>
        <dbReference type="EMBL" id="CAG8749996.1"/>
    </source>
</evidence>
<evidence type="ECO:0000313" key="2">
    <source>
        <dbReference type="Proteomes" id="UP000789396"/>
    </source>
</evidence>
<accession>A0A9N9IV57</accession>
<dbReference type="Proteomes" id="UP000789396">
    <property type="component" value="Unassembled WGS sequence"/>
</dbReference>
<dbReference type="AlphaFoldDB" id="A0A9N9IV57"/>
<comment type="caution">
    <text evidence="1">The sequence shown here is derived from an EMBL/GenBank/DDBJ whole genome shotgun (WGS) entry which is preliminary data.</text>
</comment>
<keyword evidence="2" id="KW-1185">Reference proteome</keyword>
<dbReference type="OrthoDB" id="408604at2759"/>
<feature type="non-terminal residue" evidence="1">
    <location>
        <position position="86"/>
    </location>
</feature>
<reference evidence="1" key="1">
    <citation type="submission" date="2021-06" db="EMBL/GenBank/DDBJ databases">
        <authorList>
            <person name="Kallberg Y."/>
            <person name="Tangrot J."/>
            <person name="Rosling A."/>
        </authorList>
    </citation>
    <scope>NUCLEOTIDE SEQUENCE</scope>
    <source>
        <strain evidence="1">IN212</strain>
    </source>
</reference>